<evidence type="ECO:0000313" key="3">
    <source>
        <dbReference type="Proteomes" id="UP000027284"/>
    </source>
</evidence>
<evidence type="ECO:0000256" key="1">
    <source>
        <dbReference type="SAM" id="SignalP"/>
    </source>
</evidence>
<dbReference type="OrthoDB" id="9814800at2"/>
<evidence type="ECO:0000313" key="2">
    <source>
        <dbReference type="EMBL" id="KDA54265.1"/>
    </source>
</evidence>
<protein>
    <submittedName>
        <fullName evidence="2">Uncharacterized protein</fullName>
    </submittedName>
</protein>
<feature type="chain" id="PRO_5001616533" evidence="1">
    <location>
        <begin position="20"/>
        <end position="124"/>
    </location>
</feature>
<dbReference type="AlphaFoldDB" id="A0A062Y0H4"/>
<sequence length="124" mass="13636">MKGRLLIGLLVLLPFVLGAAPAKKSKVVHPDVDTEEACDVCHREVTPELVDAWYKSRHGLMNVKCFVCHGTIGPEFMRRAPVSRCVGCHKDKVESLSNPFFKGKDCFSCHAGHELNPHKIGGGQ</sequence>
<dbReference type="Proteomes" id="UP000027284">
    <property type="component" value="Unassembled WGS sequence"/>
</dbReference>
<comment type="caution">
    <text evidence="2">The sequence shown here is derived from an EMBL/GenBank/DDBJ whole genome shotgun (WGS) entry which is preliminary data.</text>
</comment>
<proteinExistence type="predicted"/>
<accession>A0A062Y0H4</accession>
<dbReference type="Gene3D" id="3.90.10.10">
    <property type="entry name" value="Cytochrome C3"/>
    <property type="match status" value="1"/>
</dbReference>
<name>A0A062Y0H4_9BACT</name>
<gene>
    <name evidence="2" type="ORF">EG19_12345</name>
</gene>
<keyword evidence="3" id="KW-1185">Reference proteome</keyword>
<dbReference type="RefSeq" id="WP_053334875.1">
    <property type="nucleotide sequence ID" value="NZ_JMFG01000009.1"/>
</dbReference>
<feature type="signal peptide" evidence="1">
    <location>
        <begin position="1"/>
        <end position="19"/>
    </location>
</feature>
<dbReference type="InterPro" id="IPR036280">
    <property type="entry name" value="Multihaem_cyt_sf"/>
</dbReference>
<dbReference type="STRING" id="1312852.EG19_12345"/>
<dbReference type="SUPFAM" id="SSF48695">
    <property type="entry name" value="Multiheme cytochromes"/>
    <property type="match status" value="1"/>
</dbReference>
<keyword evidence="1" id="KW-0732">Signal</keyword>
<reference evidence="2 3" key="1">
    <citation type="submission" date="2014-04" db="EMBL/GenBank/DDBJ databases">
        <title>The Genome Sequence of Thermoanaerobaculum aquaticum MP-01, The First Cultivated Group 23 Acidobacterium.</title>
        <authorList>
            <person name="Stamps B.W."/>
            <person name="Losey N.A."/>
            <person name="Lawson P.A."/>
            <person name="Stevenson B.S."/>
        </authorList>
    </citation>
    <scope>NUCLEOTIDE SEQUENCE [LARGE SCALE GENOMIC DNA]</scope>
    <source>
        <strain evidence="2 3">MP-01</strain>
    </source>
</reference>
<dbReference type="EMBL" id="JMFG01000009">
    <property type="protein sequence ID" value="KDA54265.1"/>
    <property type="molecule type" value="Genomic_DNA"/>
</dbReference>
<organism evidence="2 3">
    <name type="scientific">Thermoanaerobaculum aquaticum</name>
    <dbReference type="NCBI Taxonomy" id="1312852"/>
    <lineage>
        <taxon>Bacteria</taxon>
        <taxon>Pseudomonadati</taxon>
        <taxon>Acidobacteriota</taxon>
        <taxon>Thermoanaerobaculia</taxon>
        <taxon>Thermoanaerobaculales</taxon>
        <taxon>Thermoanaerobaculaceae</taxon>
        <taxon>Thermoanaerobaculum</taxon>
    </lineage>
</organism>